<organism evidence="2 3">
    <name type="scientific">Mycoplasma haemofelis (strain Ohio2)</name>
    <dbReference type="NCBI Taxonomy" id="859194"/>
    <lineage>
        <taxon>Bacteria</taxon>
        <taxon>Bacillati</taxon>
        <taxon>Mycoplasmatota</taxon>
        <taxon>Mollicutes</taxon>
        <taxon>Mycoplasmataceae</taxon>
        <taxon>Mycoplasma</taxon>
    </lineage>
</organism>
<dbReference type="STRING" id="859194.MHF_0977"/>
<reference key="2">
    <citation type="submission" date="2011-05" db="EMBL/GenBank/DDBJ databases">
        <title>The Genome of Mycoplasma haemofelis Strain Ohio2, a pathogenic hemoplasma of the cat.</title>
        <authorList>
            <person name="Santos A.P."/>
            <person name="Guimaraes A.M.S."/>
            <person name="SanMiguel P.J."/>
            <person name="Martin S.W."/>
            <person name="Messick J.B."/>
        </authorList>
    </citation>
    <scope>NUCLEOTIDE SEQUENCE</scope>
    <source>
        <strain>Ohio2</strain>
    </source>
</reference>
<protein>
    <submittedName>
        <fullName evidence="2">Uncharacterized protein</fullName>
    </submittedName>
</protein>
<feature type="region of interest" description="Disordered" evidence="1">
    <location>
        <begin position="64"/>
        <end position="88"/>
    </location>
</feature>
<evidence type="ECO:0000256" key="1">
    <source>
        <dbReference type="SAM" id="MobiDB-lite"/>
    </source>
</evidence>
<dbReference type="BioCyc" id="MHAE859194:G1GR7-970-MONOMER"/>
<dbReference type="HOGENOM" id="CLU_096783_0_0_14"/>
<dbReference type="AlphaFoldDB" id="F6FJ34"/>
<proteinExistence type="predicted"/>
<dbReference type="EMBL" id="CP002808">
    <property type="protein sequence ID" value="AEG73232.1"/>
    <property type="molecule type" value="Genomic_DNA"/>
</dbReference>
<sequence>MSKLSLPMLGLGGLGAAGLGGYSLLKGKNNPAQKEETFGFRYSKALLRKESNLWDSKFNLLKEGTEPSHPTLKNAKTKAASGGNDQEAKELHKKGCQEIYDSNLKNTSYLNDFKSYCAKNLKDEMGSSKKWISEGENDTTKWNAKLKSLLTHDEAKNHVLDISLASLKNTLTGQDSTWGDEKRKSLKEWCDASQKEIFEGKEDSRFVQADLYCIGQ</sequence>
<dbReference type="Proteomes" id="UP000007952">
    <property type="component" value="Chromosome"/>
</dbReference>
<evidence type="ECO:0000313" key="3">
    <source>
        <dbReference type="Proteomes" id="UP000007952"/>
    </source>
</evidence>
<evidence type="ECO:0000313" key="2">
    <source>
        <dbReference type="EMBL" id="AEG73232.1"/>
    </source>
</evidence>
<gene>
    <name evidence="2" type="ordered locus">MHF_0977</name>
</gene>
<name>F6FJ34_MYCHI</name>
<reference evidence="2 3" key="1">
    <citation type="journal article" date="2011" name="J. Bacteriol.">
        <title>Complete genome sequences of two hemotropic Mycoplasmas, Mycoplasma haemofelis strain Ohio2 and Mycoplasma suis strain Illinois.</title>
        <authorList>
            <person name="Messick J.B."/>
            <person name="Santos A.P."/>
            <person name="Guimaraes A.M."/>
        </authorList>
    </citation>
    <scope>NUCLEOTIDE SEQUENCE [LARGE SCALE GENOMIC DNA]</scope>
    <source>
        <strain evidence="2 3">Ohio2</strain>
    </source>
</reference>
<accession>F6FJ34</accession>
<dbReference type="KEGG" id="mhf:MHF_0977"/>